<feature type="transmembrane region" description="Helical" evidence="1">
    <location>
        <begin position="157"/>
        <end position="174"/>
    </location>
</feature>
<proteinExistence type="predicted"/>
<name>A0ABR7MGJ7_9BACT</name>
<gene>
    <name evidence="2" type="ORF">H8B15_04580</name>
</gene>
<evidence type="ECO:0000256" key="1">
    <source>
        <dbReference type="SAM" id="Phobius"/>
    </source>
</evidence>
<reference evidence="2 3" key="1">
    <citation type="submission" date="2020-08" db="EMBL/GenBank/DDBJ databases">
        <title>Hymenobacter sp.</title>
        <authorList>
            <person name="Kim M.K."/>
        </authorList>
    </citation>
    <scope>NUCLEOTIDE SEQUENCE [LARGE SCALE GENOMIC DNA]</scope>
    <source>
        <strain evidence="2 3">BT507</strain>
    </source>
</reference>
<feature type="transmembrane region" description="Helical" evidence="1">
    <location>
        <begin position="123"/>
        <end position="145"/>
    </location>
</feature>
<protein>
    <recommendedName>
        <fullName evidence="4">DUF2157 domain-containing protein</fullName>
    </recommendedName>
</protein>
<comment type="caution">
    <text evidence="2">The sequence shown here is derived from an EMBL/GenBank/DDBJ whole genome shotgun (WGS) entry which is preliminary data.</text>
</comment>
<dbReference type="RefSeq" id="WP_187318492.1">
    <property type="nucleotide sequence ID" value="NZ_JACSCY010000003.1"/>
</dbReference>
<dbReference type="EMBL" id="JACSCY010000003">
    <property type="protein sequence ID" value="MBC6610181.1"/>
    <property type="molecule type" value="Genomic_DNA"/>
</dbReference>
<feature type="transmembrane region" description="Helical" evidence="1">
    <location>
        <begin position="179"/>
        <end position="198"/>
    </location>
</feature>
<evidence type="ECO:0000313" key="3">
    <source>
        <dbReference type="Proteomes" id="UP000622017"/>
    </source>
</evidence>
<keyword evidence="1" id="KW-1133">Transmembrane helix</keyword>
<feature type="transmembrane region" description="Helical" evidence="1">
    <location>
        <begin position="273"/>
        <end position="293"/>
    </location>
</feature>
<feature type="transmembrane region" description="Helical" evidence="1">
    <location>
        <begin position="233"/>
        <end position="253"/>
    </location>
</feature>
<keyword evidence="1" id="KW-0472">Membrane</keyword>
<evidence type="ECO:0000313" key="2">
    <source>
        <dbReference type="EMBL" id="MBC6610181.1"/>
    </source>
</evidence>
<sequence>MIGKAYNPAWAHNEALRTDAQRWHQVGLLTLPQLEAIRQAYPLDFYRPPIYLRILLFVLAVIASLLVAGFGAMFFLGAFSNLLPGRHEDILLALMLAFGTACGKAILDNFIRTNQVYRAGHDLALLYMTLGCASAAVLCLLRLFLPVSDLLTLTSPLLPLFLLPVLGILLVAIIRYADALVTAVAYGVVLALLINTLLRFEAGRLLLPFAVMLLSVGLYQVGQRLARRTDYLYYQYCFLTLKTLTLVAFYLGGNYLIVREGNAAISGNLVSQQIPFAGVFYLFTTLIPLYYIYQGLRRLNRVWLLTGLAALAFSGYTVRFYHSVLPPAVASTLLGAVLVVLTGALLRYLRTPRHGFTAAADTAHRPGLNLEALITAETAARHGQAPAAHFEFGGGHSGGGGATGQF</sequence>
<feature type="transmembrane region" description="Helical" evidence="1">
    <location>
        <begin position="302"/>
        <end position="322"/>
    </location>
</feature>
<accession>A0ABR7MGJ7</accession>
<feature type="transmembrane region" description="Helical" evidence="1">
    <location>
        <begin position="204"/>
        <end position="221"/>
    </location>
</feature>
<organism evidence="2 3">
    <name type="scientific">Hymenobacter citatus</name>
    <dbReference type="NCBI Taxonomy" id="2763506"/>
    <lineage>
        <taxon>Bacteria</taxon>
        <taxon>Pseudomonadati</taxon>
        <taxon>Bacteroidota</taxon>
        <taxon>Cytophagia</taxon>
        <taxon>Cytophagales</taxon>
        <taxon>Hymenobacteraceae</taxon>
        <taxon>Hymenobacter</taxon>
    </lineage>
</organism>
<feature type="transmembrane region" description="Helical" evidence="1">
    <location>
        <begin position="328"/>
        <end position="349"/>
    </location>
</feature>
<evidence type="ECO:0008006" key="4">
    <source>
        <dbReference type="Google" id="ProtNLM"/>
    </source>
</evidence>
<keyword evidence="3" id="KW-1185">Reference proteome</keyword>
<dbReference type="Proteomes" id="UP000622017">
    <property type="component" value="Unassembled WGS sequence"/>
</dbReference>
<feature type="transmembrane region" description="Helical" evidence="1">
    <location>
        <begin position="90"/>
        <end position="111"/>
    </location>
</feature>
<keyword evidence="1" id="KW-0812">Transmembrane</keyword>
<feature type="transmembrane region" description="Helical" evidence="1">
    <location>
        <begin position="54"/>
        <end position="78"/>
    </location>
</feature>